<dbReference type="RefSeq" id="WP_191307016.1">
    <property type="nucleotide sequence ID" value="NZ_BNAW01000003.1"/>
</dbReference>
<protein>
    <submittedName>
        <fullName evidence="1">Uncharacterized protein</fullName>
    </submittedName>
</protein>
<sequence>MPVEFLTDEQAESYRTFRVEPTRPKLERLRRPRTRSTETAMARALDRVNEISGFGLGRVDVSRVPVNRLSTLARYGMASKAAALERAPEPRRMALVAAVCGTWRRPRSTTRWIRSRC</sequence>
<proteinExistence type="predicted"/>
<comment type="caution">
    <text evidence="1">The sequence shown here is derived from an EMBL/GenBank/DDBJ whole genome shotgun (WGS) entry which is preliminary data.</text>
</comment>
<organism evidence="1 2">
    <name type="scientific">Amycolatopsis bullii</name>
    <dbReference type="NCBI Taxonomy" id="941987"/>
    <lineage>
        <taxon>Bacteria</taxon>
        <taxon>Bacillati</taxon>
        <taxon>Actinomycetota</taxon>
        <taxon>Actinomycetes</taxon>
        <taxon>Pseudonocardiales</taxon>
        <taxon>Pseudonocardiaceae</taxon>
        <taxon>Amycolatopsis</taxon>
    </lineage>
</organism>
<evidence type="ECO:0000313" key="1">
    <source>
        <dbReference type="EMBL" id="GHF98823.1"/>
    </source>
</evidence>
<keyword evidence="2" id="KW-1185">Reference proteome</keyword>
<dbReference type="Proteomes" id="UP000649955">
    <property type="component" value="Unassembled WGS sequence"/>
</dbReference>
<evidence type="ECO:0000313" key="2">
    <source>
        <dbReference type="Proteomes" id="UP000649955"/>
    </source>
</evidence>
<dbReference type="EMBL" id="BNAW01000003">
    <property type="protein sequence ID" value="GHF98823.1"/>
    <property type="molecule type" value="Genomic_DNA"/>
</dbReference>
<reference evidence="2" key="1">
    <citation type="journal article" date="2019" name="Int. J. Syst. Evol. Microbiol.">
        <title>The Global Catalogue of Microorganisms (GCM) 10K type strain sequencing project: providing services to taxonomists for standard genome sequencing and annotation.</title>
        <authorList>
            <consortium name="The Broad Institute Genomics Platform"/>
            <consortium name="The Broad Institute Genome Sequencing Center for Infectious Disease"/>
            <person name="Wu L."/>
            <person name="Ma J."/>
        </authorList>
    </citation>
    <scope>NUCLEOTIDE SEQUENCE [LARGE SCALE GENOMIC DNA]</scope>
    <source>
        <strain evidence="2">CGMCC 4.7680</strain>
    </source>
</reference>
<name>A0ABQ3K4H8_9PSEU</name>
<accession>A0ABQ3K4H8</accession>
<gene>
    <name evidence="1" type="ORF">GCM10017567_12030</name>
</gene>